<organism evidence="2 3">
    <name type="scientific">Pisolithus microcarpus 441</name>
    <dbReference type="NCBI Taxonomy" id="765257"/>
    <lineage>
        <taxon>Eukaryota</taxon>
        <taxon>Fungi</taxon>
        <taxon>Dikarya</taxon>
        <taxon>Basidiomycota</taxon>
        <taxon>Agaricomycotina</taxon>
        <taxon>Agaricomycetes</taxon>
        <taxon>Agaricomycetidae</taxon>
        <taxon>Boletales</taxon>
        <taxon>Sclerodermatineae</taxon>
        <taxon>Pisolithaceae</taxon>
        <taxon>Pisolithus</taxon>
    </lineage>
</organism>
<name>A0A0D0A240_9AGAM</name>
<feature type="region of interest" description="Disordered" evidence="1">
    <location>
        <begin position="41"/>
        <end position="79"/>
    </location>
</feature>
<dbReference type="HOGENOM" id="CLU_1897029_0_0_1"/>
<dbReference type="Proteomes" id="UP000054018">
    <property type="component" value="Unassembled WGS sequence"/>
</dbReference>
<evidence type="ECO:0000256" key="1">
    <source>
        <dbReference type="SAM" id="MobiDB-lite"/>
    </source>
</evidence>
<reference evidence="2 3" key="1">
    <citation type="submission" date="2014-04" db="EMBL/GenBank/DDBJ databases">
        <authorList>
            <consortium name="DOE Joint Genome Institute"/>
            <person name="Kuo A."/>
            <person name="Kohler A."/>
            <person name="Costa M.D."/>
            <person name="Nagy L.G."/>
            <person name="Floudas D."/>
            <person name="Copeland A."/>
            <person name="Barry K.W."/>
            <person name="Cichocki N."/>
            <person name="Veneault-Fourrey C."/>
            <person name="LaButti K."/>
            <person name="Lindquist E.A."/>
            <person name="Lipzen A."/>
            <person name="Lundell T."/>
            <person name="Morin E."/>
            <person name="Murat C."/>
            <person name="Sun H."/>
            <person name="Tunlid A."/>
            <person name="Henrissat B."/>
            <person name="Grigoriev I.V."/>
            <person name="Hibbett D.S."/>
            <person name="Martin F."/>
            <person name="Nordberg H.P."/>
            <person name="Cantor M.N."/>
            <person name="Hua S.X."/>
        </authorList>
    </citation>
    <scope>NUCLEOTIDE SEQUENCE [LARGE SCALE GENOMIC DNA]</scope>
    <source>
        <strain evidence="2 3">441</strain>
    </source>
</reference>
<evidence type="ECO:0000313" key="2">
    <source>
        <dbReference type="EMBL" id="KIK28497.1"/>
    </source>
</evidence>
<proteinExistence type="predicted"/>
<accession>A0A0D0A240</accession>
<evidence type="ECO:0000313" key="3">
    <source>
        <dbReference type="Proteomes" id="UP000054018"/>
    </source>
</evidence>
<gene>
    <name evidence="2" type="ORF">PISMIDRAFT_584809</name>
</gene>
<dbReference type="EMBL" id="KN833692">
    <property type="protein sequence ID" value="KIK28497.1"/>
    <property type="molecule type" value="Genomic_DNA"/>
</dbReference>
<reference evidence="3" key="2">
    <citation type="submission" date="2015-01" db="EMBL/GenBank/DDBJ databases">
        <title>Evolutionary Origins and Diversification of the Mycorrhizal Mutualists.</title>
        <authorList>
            <consortium name="DOE Joint Genome Institute"/>
            <consortium name="Mycorrhizal Genomics Consortium"/>
            <person name="Kohler A."/>
            <person name="Kuo A."/>
            <person name="Nagy L.G."/>
            <person name="Floudas D."/>
            <person name="Copeland A."/>
            <person name="Barry K.W."/>
            <person name="Cichocki N."/>
            <person name="Veneault-Fourrey C."/>
            <person name="LaButti K."/>
            <person name="Lindquist E.A."/>
            <person name="Lipzen A."/>
            <person name="Lundell T."/>
            <person name="Morin E."/>
            <person name="Murat C."/>
            <person name="Riley R."/>
            <person name="Ohm R."/>
            <person name="Sun H."/>
            <person name="Tunlid A."/>
            <person name="Henrissat B."/>
            <person name="Grigoriev I.V."/>
            <person name="Hibbett D.S."/>
            <person name="Martin F."/>
        </authorList>
    </citation>
    <scope>NUCLEOTIDE SEQUENCE [LARGE SCALE GENOMIC DNA]</scope>
    <source>
        <strain evidence="3">441</strain>
    </source>
</reference>
<protein>
    <submittedName>
        <fullName evidence="2">Uncharacterized protein</fullName>
    </submittedName>
</protein>
<sequence>MRTRVRPIPLFLIQGGWESIRTSWLQSEMLGWAQGALLQRRGTRRGVVHDSNKAAGNEGRVGWPPARINPSASKQHPRRIDSWKVELPMKADSRACRHWQLRPRVTTPSIQPQLTFDVRGHVVTQPPSRRCRPR</sequence>
<dbReference type="AlphaFoldDB" id="A0A0D0A240"/>
<keyword evidence="3" id="KW-1185">Reference proteome</keyword>